<evidence type="ECO:0000256" key="2">
    <source>
        <dbReference type="ARBA" id="ARBA00023315"/>
    </source>
</evidence>
<keyword evidence="5" id="KW-1185">Reference proteome</keyword>
<name>A0ABW0KHS7_9BACL</name>
<gene>
    <name evidence="4" type="ORF">ACFPOG_32175</name>
</gene>
<reference evidence="5" key="1">
    <citation type="journal article" date="2019" name="Int. J. Syst. Evol. Microbiol.">
        <title>The Global Catalogue of Microorganisms (GCM) 10K type strain sequencing project: providing services to taxonomists for standard genome sequencing and annotation.</title>
        <authorList>
            <consortium name="The Broad Institute Genomics Platform"/>
            <consortium name="The Broad Institute Genome Sequencing Center for Infectious Disease"/>
            <person name="Wu L."/>
            <person name="Ma J."/>
        </authorList>
    </citation>
    <scope>NUCLEOTIDE SEQUENCE [LARGE SCALE GENOMIC DNA]</scope>
    <source>
        <strain evidence="5">KACC 11904</strain>
    </source>
</reference>
<dbReference type="SUPFAM" id="SSF55729">
    <property type="entry name" value="Acyl-CoA N-acyltransferases (Nat)"/>
    <property type="match status" value="1"/>
</dbReference>
<dbReference type="EMBL" id="JBHSMJ010000065">
    <property type="protein sequence ID" value="MFC5452869.1"/>
    <property type="molecule type" value="Genomic_DNA"/>
</dbReference>
<proteinExistence type="predicted"/>
<feature type="domain" description="N-acetyltransferase" evidence="3">
    <location>
        <begin position="1"/>
        <end position="168"/>
    </location>
</feature>
<sequence length="168" mass="18601">MNYRVLEEADAAAYRQVRLSALQINPEAFGSTYEREFQFTLEMVMERIKPTAEKFTLGAFQEDGTLVGIAAFVRETGFKTAHKGNIYGMFIAPEARGGGVGKALLLELIRLAKETAAGLEQIHLSVVSENAGAKKLYASLGFEVYGVERHALKVNGLYYDEDLMLLML</sequence>
<dbReference type="Proteomes" id="UP001596044">
    <property type="component" value="Unassembled WGS sequence"/>
</dbReference>
<dbReference type="RefSeq" id="WP_270879132.1">
    <property type="nucleotide sequence ID" value="NZ_JAQFVF010000023.1"/>
</dbReference>
<keyword evidence="1 4" id="KW-0808">Transferase</keyword>
<dbReference type="CDD" id="cd04301">
    <property type="entry name" value="NAT_SF"/>
    <property type="match status" value="1"/>
</dbReference>
<dbReference type="Pfam" id="PF00583">
    <property type="entry name" value="Acetyltransf_1"/>
    <property type="match status" value="1"/>
</dbReference>
<protein>
    <submittedName>
        <fullName evidence="4">GNAT family N-acetyltransferase</fullName>
        <ecNumber evidence="4">2.3.-.-</ecNumber>
    </submittedName>
</protein>
<evidence type="ECO:0000313" key="5">
    <source>
        <dbReference type="Proteomes" id="UP001596044"/>
    </source>
</evidence>
<organism evidence="4 5">
    <name type="scientific">Paenibacillus aestuarii</name>
    <dbReference type="NCBI Taxonomy" id="516965"/>
    <lineage>
        <taxon>Bacteria</taxon>
        <taxon>Bacillati</taxon>
        <taxon>Bacillota</taxon>
        <taxon>Bacilli</taxon>
        <taxon>Bacillales</taxon>
        <taxon>Paenibacillaceae</taxon>
        <taxon>Paenibacillus</taxon>
    </lineage>
</organism>
<keyword evidence="2 4" id="KW-0012">Acyltransferase</keyword>
<evidence type="ECO:0000313" key="4">
    <source>
        <dbReference type="EMBL" id="MFC5452869.1"/>
    </source>
</evidence>
<dbReference type="Gene3D" id="3.40.630.30">
    <property type="match status" value="1"/>
</dbReference>
<evidence type="ECO:0000259" key="3">
    <source>
        <dbReference type="PROSITE" id="PS51186"/>
    </source>
</evidence>
<accession>A0ABW0KHS7</accession>
<dbReference type="InterPro" id="IPR016181">
    <property type="entry name" value="Acyl_CoA_acyltransferase"/>
</dbReference>
<dbReference type="PROSITE" id="PS51186">
    <property type="entry name" value="GNAT"/>
    <property type="match status" value="1"/>
</dbReference>
<evidence type="ECO:0000256" key="1">
    <source>
        <dbReference type="ARBA" id="ARBA00022679"/>
    </source>
</evidence>
<dbReference type="InterPro" id="IPR050680">
    <property type="entry name" value="YpeA/RimI_acetyltransf"/>
</dbReference>
<comment type="caution">
    <text evidence="4">The sequence shown here is derived from an EMBL/GenBank/DDBJ whole genome shotgun (WGS) entry which is preliminary data.</text>
</comment>
<dbReference type="PANTHER" id="PTHR43420">
    <property type="entry name" value="ACETYLTRANSFERASE"/>
    <property type="match status" value="1"/>
</dbReference>
<dbReference type="InterPro" id="IPR000182">
    <property type="entry name" value="GNAT_dom"/>
</dbReference>
<dbReference type="GO" id="GO:0016746">
    <property type="term" value="F:acyltransferase activity"/>
    <property type="evidence" value="ECO:0007669"/>
    <property type="project" value="UniProtKB-KW"/>
</dbReference>
<dbReference type="EC" id="2.3.-.-" evidence="4"/>